<dbReference type="Gene3D" id="3.40.1180.10">
    <property type="entry name" value="Decaprenyl diphosphate synthase-like"/>
    <property type="match status" value="1"/>
</dbReference>
<evidence type="ECO:0000313" key="4">
    <source>
        <dbReference type="EMBL" id="GAX78551.1"/>
    </source>
</evidence>
<dbReference type="InterPro" id="IPR018520">
    <property type="entry name" value="UPP_synth-like_CS"/>
</dbReference>
<dbReference type="CDD" id="cd00475">
    <property type="entry name" value="Cis_IPPS"/>
    <property type="match status" value="1"/>
</dbReference>
<reference evidence="4 5" key="1">
    <citation type="submission" date="2017-08" db="EMBL/GenBank/DDBJ databases">
        <title>Acidophilic green algal genome provides insights into adaptation to an acidic environment.</title>
        <authorList>
            <person name="Hirooka S."/>
            <person name="Hirose Y."/>
            <person name="Kanesaki Y."/>
            <person name="Higuchi S."/>
            <person name="Fujiwara T."/>
            <person name="Onuma R."/>
            <person name="Era A."/>
            <person name="Ohbayashi R."/>
            <person name="Uzuka A."/>
            <person name="Nozaki H."/>
            <person name="Yoshikawa H."/>
            <person name="Miyagishima S.Y."/>
        </authorList>
    </citation>
    <scope>NUCLEOTIDE SEQUENCE [LARGE SCALE GENOMIC DNA]</scope>
    <source>
        <strain evidence="4 5">NIES-2499</strain>
    </source>
</reference>
<dbReference type="GO" id="GO:0045547">
    <property type="term" value="F:ditrans,polycis-polyprenyl diphosphate synthase [(2E,6E)-farnesyl diphosphate specific] activity"/>
    <property type="evidence" value="ECO:0007669"/>
    <property type="project" value="TreeGrafter"/>
</dbReference>
<dbReference type="STRING" id="1157962.A0A250X650"/>
<dbReference type="Proteomes" id="UP000232323">
    <property type="component" value="Unassembled WGS sequence"/>
</dbReference>
<comment type="caution">
    <text evidence="4">The sequence shown here is derived from an EMBL/GenBank/DDBJ whole genome shotgun (WGS) entry which is preliminary data.</text>
</comment>
<dbReference type="InterPro" id="IPR001441">
    <property type="entry name" value="UPP_synth-like"/>
</dbReference>
<proteinExistence type="inferred from homology"/>
<dbReference type="PANTHER" id="PTHR10291">
    <property type="entry name" value="DEHYDRODOLICHYL DIPHOSPHATE SYNTHASE FAMILY MEMBER"/>
    <property type="match status" value="1"/>
</dbReference>
<sequence>MARGSIPAELTGSPMPRHVAVVMDGNARWAAERGSSTLTGHARGLEAFKNCVSTCSDWGIPALTVFAFSTENWGRSTAEVSFLMSLFTRALREEGQALHSRGVRFRAIGDLSKLPRSLLDEIDRLEALTCDNHQGMQLSVAISFGGRQDLVQAARALAIKAAKGLLSPSEIDETLFEQHLSLAPVLQLVGHPDVLIRTSGEHRLSNFLLWELAYTELVFSPVLWPDFDEVHLMAALLQYQNRNRRFGQRES</sequence>
<dbReference type="EMBL" id="BEGY01000033">
    <property type="protein sequence ID" value="GAX78551.1"/>
    <property type="molecule type" value="Genomic_DNA"/>
</dbReference>
<organism evidence="4 5">
    <name type="scientific">Chlamydomonas eustigma</name>
    <dbReference type="NCBI Taxonomy" id="1157962"/>
    <lineage>
        <taxon>Eukaryota</taxon>
        <taxon>Viridiplantae</taxon>
        <taxon>Chlorophyta</taxon>
        <taxon>core chlorophytes</taxon>
        <taxon>Chlorophyceae</taxon>
        <taxon>CS clade</taxon>
        <taxon>Chlamydomonadales</taxon>
        <taxon>Chlamydomonadaceae</taxon>
        <taxon>Chlamydomonas</taxon>
    </lineage>
</organism>
<dbReference type="FunFam" id="3.40.1180.10:FF:000001">
    <property type="entry name" value="(2E,6E)-farnesyl-diphosphate-specific ditrans,polycis-undecaprenyl-diphosphate synthase"/>
    <property type="match status" value="1"/>
</dbReference>
<accession>A0A250X650</accession>
<keyword evidence="5" id="KW-1185">Reference proteome</keyword>
<dbReference type="AlphaFoldDB" id="A0A250X650"/>
<evidence type="ECO:0000256" key="2">
    <source>
        <dbReference type="ARBA" id="ARBA00022679"/>
    </source>
</evidence>
<comment type="similarity">
    <text evidence="3">Belongs to the UPP synthase family.</text>
</comment>
<evidence type="ECO:0000256" key="1">
    <source>
        <dbReference type="ARBA" id="ARBA00001946"/>
    </source>
</evidence>
<dbReference type="OrthoDB" id="4173905at2759"/>
<dbReference type="Pfam" id="PF01255">
    <property type="entry name" value="Prenyltransf"/>
    <property type="match status" value="1"/>
</dbReference>
<evidence type="ECO:0000256" key="3">
    <source>
        <dbReference type="RuleBase" id="RU363018"/>
    </source>
</evidence>
<keyword evidence="2 3" id="KW-0808">Transferase</keyword>
<dbReference type="PROSITE" id="PS01066">
    <property type="entry name" value="UPP_SYNTHASE"/>
    <property type="match status" value="1"/>
</dbReference>
<dbReference type="NCBIfam" id="TIGR00055">
    <property type="entry name" value="uppS"/>
    <property type="match status" value="1"/>
</dbReference>
<dbReference type="EC" id="2.5.1.-" evidence="3"/>
<dbReference type="PANTHER" id="PTHR10291:SF0">
    <property type="entry name" value="DEHYDRODOLICHYL DIPHOSPHATE SYNTHASE 2"/>
    <property type="match status" value="1"/>
</dbReference>
<evidence type="ECO:0000313" key="5">
    <source>
        <dbReference type="Proteomes" id="UP000232323"/>
    </source>
</evidence>
<comment type="cofactor">
    <cofactor evidence="1">
        <name>Mg(2+)</name>
        <dbReference type="ChEBI" id="CHEBI:18420"/>
    </cofactor>
</comment>
<protein>
    <recommendedName>
        <fullName evidence="3">Alkyl transferase</fullName>
        <ecNumber evidence="3">2.5.1.-</ecNumber>
    </recommendedName>
</protein>
<dbReference type="InterPro" id="IPR036424">
    <property type="entry name" value="UPP_synth-like_sf"/>
</dbReference>
<dbReference type="HAMAP" id="MF_01139">
    <property type="entry name" value="ISPT"/>
    <property type="match status" value="1"/>
</dbReference>
<name>A0A250X650_9CHLO</name>
<dbReference type="SUPFAM" id="SSF64005">
    <property type="entry name" value="Undecaprenyl diphosphate synthase"/>
    <property type="match status" value="1"/>
</dbReference>
<dbReference type="GO" id="GO:0016094">
    <property type="term" value="P:polyprenol biosynthetic process"/>
    <property type="evidence" value="ECO:0007669"/>
    <property type="project" value="TreeGrafter"/>
</dbReference>
<gene>
    <name evidence="4" type="ORF">CEUSTIGMA_g5991.t1</name>
</gene>